<sequence length="99" mass="11034">MASKGPSIHRVTLFKVPDPANQKKLVKPYILHCHAGQAKEDPRSKGYTVVAYTVFASLDDMKYYDTDCAAHAKLKKVAVEIVEEFPLVVYREVEGGLPN</sequence>
<accession>G0S1L9</accession>
<dbReference type="Pfam" id="PF07876">
    <property type="entry name" value="Dabb"/>
    <property type="match status" value="1"/>
</dbReference>
<organism evidence="3">
    <name type="scientific">Chaetomium thermophilum (strain DSM 1495 / CBS 144.50 / IMI 039719)</name>
    <name type="common">Thermochaetoides thermophila</name>
    <dbReference type="NCBI Taxonomy" id="759272"/>
    <lineage>
        <taxon>Eukaryota</taxon>
        <taxon>Fungi</taxon>
        <taxon>Dikarya</taxon>
        <taxon>Ascomycota</taxon>
        <taxon>Pezizomycotina</taxon>
        <taxon>Sordariomycetes</taxon>
        <taxon>Sordariomycetidae</taxon>
        <taxon>Sordariales</taxon>
        <taxon>Chaetomiaceae</taxon>
        <taxon>Thermochaetoides</taxon>
    </lineage>
</organism>
<reference evidence="2 3" key="1">
    <citation type="journal article" date="2011" name="Cell">
        <title>Insight into structure and assembly of the nuclear pore complex by utilizing the genome of a eukaryotic thermophile.</title>
        <authorList>
            <person name="Amlacher S."/>
            <person name="Sarges P."/>
            <person name="Flemming D."/>
            <person name="van Noort V."/>
            <person name="Kunze R."/>
            <person name="Devos D.P."/>
            <person name="Arumugam M."/>
            <person name="Bork P."/>
            <person name="Hurt E."/>
        </authorList>
    </citation>
    <scope>NUCLEOTIDE SEQUENCE [LARGE SCALE GENOMIC DNA]</scope>
    <source>
        <strain evidence="3">DSM 1495 / CBS 144.50 / IMI 039719</strain>
    </source>
</reference>
<dbReference type="RefSeq" id="XP_006691921.1">
    <property type="nucleotide sequence ID" value="XM_006691858.1"/>
</dbReference>
<evidence type="ECO:0000259" key="1">
    <source>
        <dbReference type="PROSITE" id="PS51502"/>
    </source>
</evidence>
<gene>
    <name evidence="2" type="ORF">CTHT_0014070</name>
</gene>
<dbReference type="EMBL" id="GL988039">
    <property type="protein sequence ID" value="EGS22929.1"/>
    <property type="molecule type" value="Genomic_DNA"/>
</dbReference>
<dbReference type="eggNOG" id="ENOG502STNI">
    <property type="taxonomic scope" value="Eukaryota"/>
</dbReference>
<dbReference type="InterPro" id="IPR011008">
    <property type="entry name" value="Dimeric_a/b-barrel"/>
</dbReference>
<dbReference type="SUPFAM" id="SSF54909">
    <property type="entry name" value="Dimeric alpha+beta barrel"/>
    <property type="match status" value="1"/>
</dbReference>
<dbReference type="AlphaFoldDB" id="G0S1L9"/>
<evidence type="ECO:0000313" key="2">
    <source>
        <dbReference type="EMBL" id="EGS22929.1"/>
    </source>
</evidence>
<evidence type="ECO:0000313" key="3">
    <source>
        <dbReference type="Proteomes" id="UP000008066"/>
    </source>
</evidence>
<protein>
    <recommendedName>
        <fullName evidence="1">Stress-response A/B barrel domain-containing protein</fullName>
    </recommendedName>
</protein>
<dbReference type="Gene3D" id="3.30.70.100">
    <property type="match status" value="1"/>
</dbReference>
<dbReference type="InterPro" id="IPR013097">
    <property type="entry name" value="Dabb"/>
</dbReference>
<dbReference type="PROSITE" id="PS51502">
    <property type="entry name" value="S_R_A_B_BARREL"/>
    <property type="match status" value="1"/>
</dbReference>
<keyword evidence="3" id="KW-1185">Reference proteome</keyword>
<dbReference type="KEGG" id="cthr:CTHT_0014070"/>
<dbReference type="GeneID" id="18255445"/>
<dbReference type="Proteomes" id="UP000008066">
    <property type="component" value="Unassembled WGS sequence"/>
</dbReference>
<name>G0S1L9_CHATD</name>
<dbReference type="HOGENOM" id="CLU_120569_1_1_1"/>
<dbReference type="OMA" id="GVAMIYF"/>
<dbReference type="OrthoDB" id="3830014at2759"/>
<feature type="domain" description="Stress-response A/B barrel" evidence="1">
    <location>
        <begin position="1"/>
        <end position="91"/>
    </location>
</feature>
<dbReference type="SMART" id="SM00886">
    <property type="entry name" value="Dabb"/>
    <property type="match status" value="1"/>
</dbReference>
<proteinExistence type="predicted"/>